<keyword evidence="2" id="KW-0812">Transmembrane</keyword>
<protein>
    <recommendedName>
        <fullName evidence="5">DUF948 domain-containing protein</fullName>
    </recommendedName>
</protein>
<keyword evidence="2" id="KW-0472">Membrane</keyword>
<feature type="compositionally biased region" description="Basic residues" evidence="1">
    <location>
        <begin position="1"/>
        <end position="10"/>
    </location>
</feature>
<evidence type="ECO:0000313" key="3">
    <source>
        <dbReference type="EMBL" id="SDS84395.1"/>
    </source>
</evidence>
<feature type="transmembrane region" description="Helical" evidence="2">
    <location>
        <begin position="45"/>
        <end position="66"/>
    </location>
</feature>
<name>A0A1H1VI70_9ACTN</name>
<keyword evidence="2" id="KW-1133">Transmembrane helix</keyword>
<dbReference type="STRING" id="117157.SAMN04489717_4077"/>
<dbReference type="Pfam" id="PF06103">
    <property type="entry name" value="DUF948"/>
    <property type="match status" value="1"/>
</dbReference>
<evidence type="ECO:0000256" key="1">
    <source>
        <dbReference type="SAM" id="MobiDB-lite"/>
    </source>
</evidence>
<dbReference type="InterPro" id="IPR009293">
    <property type="entry name" value="UPF0478"/>
</dbReference>
<dbReference type="EMBL" id="LT629732">
    <property type="protein sequence ID" value="SDS84395.1"/>
    <property type="molecule type" value="Genomic_DNA"/>
</dbReference>
<evidence type="ECO:0000313" key="4">
    <source>
        <dbReference type="Proteomes" id="UP000198983"/>
    </source>
</evidence>
<accession>A0A1H1VI70</accession>
<evidence type="ECO:0008006" key="5">
    <source>
        <dbReference type="Google" id="ProtNLM"/>
    </source>
</evidence>
<organism evidence="3 4">
    <name type="scientific">Actinopolymorpha singaporensis</name>
    <dbReference type="NCBI Taxonomy" id="117157"/>
    <lineage>
        <taxon>Bacteria</taxon>
        <taxon>Bacillati</taxon>
        <taxon>Actinomycetota</taxon>
        <taxon>Actinomycetes</taxon>
        <taxon>Propionibacteriales</taxon>
        <taxon>Actinopolymorphaceae</taxon>
        <taxon>Actinopolymorpha</taxon>
    </lineage>
</organism>
<sequence length="178" mass="18721">MRPFHRRRNPSGKPCQVGAATRHPGAARAAPSTVIGLVAMTAGEIAGLIAAAALLLLVGLLAYPILKLGKVLDETRLLVRGVSDESVPLLGEVTTTVTTTNAQLERVDAITSRVQTVSDNVAGLSSLFAATLGGPLVKAAAFSYGVRRAITARSRRDVEREVRSQMRGGRRRKGADVA</sequence>
<proteinExistence type="predicted"/>
<reference evidence="3 4" key="1">
    <citation type="submission" date="2016-10" db="EMBL/GenBank/DDBJ databases">
        <authorList>
            <person name="de Groot N.N."/>
        </authorList>
    </citation>
    <scope>NUCLEOTIDE SEQUENCE [LARGE SCALE GENOMIC DNA]</scope>
    <source>
        <strain evidence="3 4">DSM 22024</strain>
    </source>
</reference>
<feature type="region of interest" description="Disordered" evidence="1">
    <location>
        <begin position="1"/>
        <end position="24"/>
    </location>
</feature>
<gene>
    <name evidence="3" type="ORF">SAMN04489717_4077</name>
</gene>
<evidence type="ECO:0000256" key="2">
    <source>
        <dbReference type="SAM" id="Phobius"/>
    </source>
</evidence>
<keyword evidence="4" id="KW-1185">Reference proteome</keyword>
<dbReference type="AlphaFoldDB" id="A0A1H1VI70"/>
<dbReference type="Proteomes" id="UP000198983">
    <property type="component" value="Chromosome I"/>
</dbReference>